<dbReference type="EMBL" id="BT097371">
    <property type="protein sequence ID" value="ACU21545.1"/>
    <property type="molecule type" value="mRNA"/>
</dbReference>
<reference evidence="1" key="1">
    <citation type="submission" date="2009-08" db="EMBL/GenBank/DDBJ databases">
        <authorList>
            <person name="Cheung F."/>
            <person name="Xiao Y."/>
            <person name="Chan A."/>
            <person name="Moskal W."/>
            <person name="Town C.D."/>
        </authorList>
    </citation>
    <scope>NUCLEOTIDE SEQUENCE</scope>
</reference>
<proteinExistence type="evidence at transcript level"/>
<protein>
    <submittedName>
        <fullName evidence="1">Uncharacterized protein</fullName>
    </submittedName>
</protein>
<accession>C6TI93</accession>
<dbReference type="AlphaFoldDB" id="C6TI93"/>
<organism evidence="1">
    <name type="scientific">Glycine max</name>
    <name type="common">Soybean</name>
    <name type="synonym">Glycine hispida</name>
    <dbReference type="NCBI Taxonomy" id="3847"/>
    <lineage>
        <taxon>Eukaryota</taxon>
        <taxon>Viridiplantae</taxon>
        <taxon>Streptophyta</taxon>
        <taxon>Embryophyta</taxon>
        <taxon>Tracheophyta</taxon>
        <taxon>Spermatophyta</taxon>
        <taxon>Magnoliopsida</taxon>
        <taxon>eudicotyledons</taxon>
        <taxon>Gunneridae</taxon>
        <taxon>Pentapetalae</taxon>
        <taxon>rosids</taxon>
        <taxon>fabids</taxon>
        <taxon>Fabales</taxon>
        <taxon>Fabaceae</taxon>
        <taxon>Papilionoideae</taxon>
        <taxon>50 kb inversion clade</taxon>
        <taxon>NPAAA clade</taxon>
        <taxon>indigoferoid/millettioid clade</taxon>
        <taxon>Phaseoleae</taxon>
        <taxon>Glycine</taxon>
        <taxon>Glycine subgen. Soja</taxon>
    </lineage>
</organism>
<name>C6TI93_SOYBN</name>
<evidence type="ECO:0000313" key="1">
    <source>
        <dbReference type="EMBL" id="ACU21545.1"/>
    </source>
</evidence>
<sequence>MQPTVILAKDFSFSGACFWSPHCTASHRQWECWEVVCQTSEHRWSLWRSCSQDGRRSSKRCQLYGPIPVSLESSESSGLLVSTASTTSSAACYFLLHQLHEGSNIN</sequence>